<protein>
    <submittedName>
        <fullName evidence="1">Ribonuclease H-like YkuK family protein</fullName>
    </submittedName>
</protein>
<evidence type="ECO:0000313" key="1">
    <source>
        <dbReference type="EMBL" id="MFD2731282.1"/>
    </source>
</evidence>
<comment type="caution">
    <text evidence="1">The sequence shown here is derived from an EMBL/GenBank/DDBJ whole genome shotgun (WGS) entry which is preliminary data.</text>
</comment>
<dbReference type="Proteomes" id="UP001597546">
    <property type="component" value="Unassembled WGS sequence"/>
</dbReference>
<gene>
    <name evidence="1" type="ORF">ACFSSE_06155</name>
</gene>
<dbReference type="PANTHER" id="PTHR39961">
    <property type="entry name" value="HYPOTHETICAL CYTOSOLIC PROTEIN"/>
    <property type="match status" value="1"/>
</dbReference>
<name>A0ABW5TQL1_9SPHI</name>
<evidence type="ECO:0000313" key="2">
    <source>
        <dbReference type="Proteomes" id="UP001597546"/>
    </source>
</evidence>
<reference evidence="2" key="1">
    <citation type="journal article" date="2019" name="Int. J. Syst. Evol. Microbiol.">
        <title>The Global Catalogue of Microorganisms (GCM) 10K type strain sequencing project: providing services to taxonomists for standard genome sequencing and annotation.</title>
        <authorList>
            <consortium name="The Broad Institute Genomics Platform"/>
            <consortium name="The Broad Institute Genome Sequencing Center for Infectious Disease"/>
            <person name="Wu L."/>
            <person name="Ma J."/>
        </authorList>
    </citation>
    <scope>NUCLEOTIDE SEQUENCE [LARGE SCALE GENOMIC DNA]</scope>
    <source>
        <strain evidence="2">KCTC 42456</strain>
    </source>
</reference>
<dbReference type="RefSeq" id="WP_379043994.1">
    <property type="nucleotide sequence ID" value="NZ_JBHSKW010000033.1"/>
</dbReference>
<sequence>MTWKKFSGETLKSSIITEVEQTIEKEYSLGNKLKVCIGTDSQVKGKITDFATVIVFLREHKGGFMFIHQERTLQKMSIKERMLSEVQKSIECAYSLCNLLDLYDVDLEVHADINTSPNFKSNAALHEAMGYILGMGFVFKAKPEAFASSYCANKMVQ</sequence>
<dbReference type="PANTHER" id="PTHR39961:SF1">
    <property type="entry name" value="DUF458 DOMAIN-CONTAINING PROTEIN"/>
    <property type="match status" value="1"/>
</dbReference>
<accession>A0ABW5TQL1</accession>
<keyword evidence="2" id="KW-1185">Reference proteome</keyword>
<dbReference type="EMBL" id="JBHULV010000020">
    <property type="protein sequence ID" value="MFD2731282.1"/>
    <property type="molecule type" value="Genomic_DNA"/>
</dbReference>
<proteinExistence type="predicted"/>
<organism evidence="1 2">
    <name type="scientific">Pedobacter alpinus</name>
    <dbReference type="NCBI Taxonomy" id="1590643"/>
    <lineage>
        <taxon>Bacteria</taxon>
        <taxon>Pseudomonadati</taxon>
        <taxon>Bacteroidota</taxon>
        <taxon>Sphingobacteriia</taxon>
        <taxon>Sphingobacteriales</taxon>
        <taxon>Sphingobacteriaceae</taxon>
        <taxon>Pedobacter</taxon>
    </lineage>
</organism>
<dbReference type="Pfam" id="PF04308">
    <property type="entry name" value="RNaseH_like"/>
    <property type="match status" value="1"/>
</dbReference>
<dbReference type="InterPro" id="IPR007405">
    <property type="entry name" value="Phage_KVP40_Orf299"/>
</dbReference>